<evidence type="ECO:0000259" key="1">
    <source>
        <dbReference type="Pfam" id="PF01471"/>
    </source>
</evidence>
<proteinExistence type="predicted"/>
<dbReference type="Gene3D" id="1.10.101.10">
    <property type="entry name" value="PGBD-like superfamily/PGBD"/>
    <property type="match status" value="1"/>
</dbReference>
<sequence>MAIIIGSARIDERGKASGGKAGDQKQISGTYDTKGEVSMQPFYVHKYGWNILRPKSVEHANKMAERMKAACNNKNVGYDQGNRFGILSAGIDTQVPTECDCSSLVRQAVKEAAKVDPGNFTTADAKDKLTATGLFMEPIAFVSLSKTPVYNGDVLVTKTKAHIVTVVSGNPRTVAGKGEEYNMNTIGIGSRGKAVKVWQVILGYTGTEIDGIFGKGTLADTKVLQKKLGLKEDGVVGKNTWKAGLESI</sequence>
<dbReference type="InterPro" id="IPR036366">
    <property type="entry name" value="PGBDSf"/>
</dbReference>
<feature type="domain" description="Endolysin-like" evidence="2">
    <location>
        <begin position="5"/>
        <end position="170"/>
    </location>
</feature>
<gene>
    <name evidence="3" type="ORF">LKD36_01130</name>
</gene>
<dbReference type="Pfam" id="PF25309">
    <property type="entry name" value="ELLD"/>
    <property type="match status" value="1"/>
</dbReference>
<evidence type="ECO:0000313" key="3">
    <source>
        <dbReference type="EMBL" id="MCC2124776.1"/>
    </source>
</evidence>
<dbReference type="SUPFAM" id="SSF47090">
    <property type="entry name" value="PGBD-like"/>
    <property type="match status" value="1"/>
</dbReference>
<protein>
    <submittedName>
        <fullName evidence="3">Peptidoglycan-binding protein</fullName>
    </submittedName>
</protein>
<dbReference type="InterPro" id="IPR002477">
    <property type="entry name" value="Peptidoglycan-bd-like"/>
</dbReference>
<comment type="caution">
    <text evidence="3">The sequence shown here is derived from an EMBL/GenBank/DDBJ whole genome shotgun (WGS) entry which is preliminary data.</text>
</comment>
<dbReference type="Proteomes" id="UP001198220">
    <property type="component" value="Unassembled WGS sequence"/>
</dbReference>
<dbReference type="AlphaFoldDB" id="A0AAE3DAR2"/>
<keyword evidence="4" id="KW-1185">Reference proteome</keyword>
<dbReference type="Pfam" id="PF01471">
    <property type="entry name" value="PG_binding_1"/>
    <property type="match status" value="1"/>
</dbReference>
<dbReference type="InterPro" id="IPR057370">
    <property type="entry name" value="ELLD"/>
</dbReference>
<dbReference type="RefSeq" id="WP_308458331.1">
    <property type="nucleotide sequence ID" value="NZ_JAJEPS010000001.1"/>
</dbReference>
<evidence type="ECO:0000313" key="4">
    <source>
        <dbReference type="Proteomes" id="UP001198220"/>
    </source>
</evidence>
<feature type="domain" description="Peptidoglycan binding-like" evidence="1">
    <location>
        <begin position="202"/>
        <end position="243"/>
    </location>
</feature>
<organism evidence="3 4">
    <name type="scientific">Hominiventricola filiformis</name>
    <dbReference type="NCBI Taxonomy" id="2885352"/>
    <lineage>
        <taxon>Bacteria</taxon>
        <taxon>Bacillati</taxon>
        <taxon>Bacillota</taxon>
        <taxon>Clostridia</taxon>
        <taxon>Lachnospirales</taxon>
        <taxon>Lachnospiraceae</taxon>
        <taxon>Hominiventricola</taxon>
    </lineage>
</organism>
<evidence type="ECO:0000259" key="2">
    <source>
        <dbReference type="Pfam" id="PF25309"/>
    </source>
</evidence>
<name>A0AAE3DAR2_9FIRM</name>
<dbReference type="InterPro" id="IPR036365">
    <property type="entry name" value="PGBD-like_sf"/>
</dbReference>
<accession>A0AAE3DAR2</accession>
<reference evidence="3 4" key="1">
    <citation type="submission" date="2021-10" db="EMBL/GenBank/DDBJ databases">
        <title>Anaerobic single-cell dispensing facilitates the cultivation of human gut bacteria.</title>
        <authorList>
            <person name="Afrizal A."/>
        </authorList>
    </citation>
    <scope>NUCLEOTIDE SEQUENCE [LARGE SCALE GENOMIC DNA]</scope>
    <source>
        <strain evidence="3 4">CLA-AA-H276</strain>
    </source>
</reference>
<dbReference type="EMBL" id="JAJEPS010000001">
    <property type="protein sequence ID" value="MCC2124776.1"/>
    <property type="molecule type" value="Genomic_DNA"/>
</dbReference>